<evidence type="ECO:0000313" key="1">
    <source>
        <dbReference type="EMBL" id="AKE51792.1"/>
    </source>
</evidence>
<proteinExistence type="predicted"/>
<protein>
    <recommendedName>
        <fullName evidence="3">Extradiol ring-cleavage dioxygenase LigAB LigA subunit domain-containing protein</fullName>
    </recommendedName>
</protein>
<dbReference type="AlphaFoldDB" id="A0A0F6TQK8"/>
<dbReference type="STRING" id="914150.TQ33_0820"/>
<dbReference type="EMBL" id="CP010975">
    <property type="protein sequence ID" value="AKE51792.1"/>
    <property type="molecule type" value="Genomic_DNA"/>
</dbReference>
<evidence type="ECO:0008006" key="3">
    <source>
        <dbReference type="Google" id="ProtNLM"/>
    </source>
</evidence>
<dbReference type="KEGG" id="kge:TQ33_0820"/>
<reference evidence="1 2" key="1">
    <citation type="submission" date="2015-02" db="EMBL/GenBank/DDBJ databases">
        <title>Complete genome sequence of Kangiella geojedonensis strain YCS-5T.</title>
        <authorList>
            <person name="Kim K.M."/>
        </authorList>
    </citation>
    <scope>NUCLEOTIDE SEQUENCE [LARGE SCALE GENOMIC DNA]</scope>
    <source>
        <strain evidence="1 2">YCS-5</strain>
    </source>
</reference>
<dbReference type="RefSeq" id="WP_046560932.1">
    <property type="nucleotide sequence ID" value="NZ_CP010975.1"/>
</dbReference>
<evidence type="ECO:0000313" key="2">
    <source>
        <dbReference type="Proteomes" id="UP000034071"/>
    </source>
</evidence>
<sequence length="72" mass="7805">MSTLNKFLTELGTNAKLLEDYKAEPVATMKAAGLNSDEIDAVQHANIAKVKELIGDGGEYPVVVHNVKEHNL</sequence>
<accession>A0A0F6TQK8</accession>
<dbReference type="OrthoDB" id="6197820at2"/>
<keyword evidence="2" id="KW-1185">Reference proteome</keyword>
<name>A0A0F6TQK8_9GAMM</name>
<dbReference type="HOGENOM" id="CLU_201126_1_0_6"/>
<gene>
    <name evidence="1" type="ORF">TQ33_0820</name>
</gene>
<organism evidence="1 2">
    <name type="scientific">Kangiella geojedonensis</name>
    <dbReference type="NCBI Taxonomy" id="914150"/>
    <lineage>
        <taxon>Bacteria</taxon>
        <taxon>Pseudomonadati</taxon>
        <taxon>Pseudomonadota</taxon>
        <taxon>Gammaproteobacteria</taxon>
        <taxon>Kangiellales</taxon>
        <taxon>Kangiellaceae</taxon>
        <taxon>Kangiella</taxon>
    </lineage>
</organism>
<dbReference type="Proteomes" id="UP000034071">
    <property type="component" value="Chromosome"/>
</dbReference>